<sequence length="178" mass="21308">MAEKKKSIPKKINKLKERQLKYEKMKLEIEYPEHFSIEDIDSSNVNLLNKLKSLENTIPVPFFWKYKKINPIYKLNKPFLVPEYLKNNLFNLSLDDLLKNVPFRKLFSFGDLTKHFFSYEIQFKNVKPGYLSQELIDALGVKPGMKCPWFDNLNYFGLPIRFKDKKIEDFFVKEELNK</sequence>
<proteinExistence type="predicted"/>
<dbReference type="AlphaFoldDB" id="A0A437AHC9"/>
<evidence type="ECO:0000313" key="3">
    <source>
        <dbReference type="EMBL" id="RVD90573.1"/>
    </source>
</evidence>
<dbReference type="InterPro" id="IPR007180">
    <property type="entry name" value="DUF382"/>
</dbReference>
<name>A0A437AHC9_9MICR</name>
<dbReference type="Proteomes" id="UP000282876">
    <property type="component" value="Unassembled WGS sequence"/>
</dbReference>
<dbReference type="InterPro" id="IPR052584">
    <property type="entry name" value="U2_snRNP_Complex_Component"/>
</dbReference>
<organism evidence="3 4">
    <name type="scientific">Tubulinosema ratisbonensis</name>
    <dbReference type="NCBI Taxonomy" id="291195"/>
    <lineage>
        <taxon>Eukaryota</taxon>
        <taxon>Fungi</taxon>
        <taxon>Fungi incertae sedis</taxon>
        <taxon>Microsporidia</taxon>
        <taxon>Tubulinosematoidea</taxon>
        <taxon>Tubulinosematidae</taxon>
        <taxon>Tubulinosema</taxon>
    </lineage>
</organism>
<gene>
    <name evidence="3" type="ORF">TUBRATIS_30140</name>
</gene>
<accession>A0A437AHC9</accession>
<feature type="domain" description="PSP proline-rich" evidence="2">
    <location>
        <begin position="127"/>
        <end position="167"/>
    </location>
</feature>
<dbReference type="OrthoDB" id="10260794at2759"/>
<evidence type="ECO:0000259" key="1">
    <source>
        <dbReference type="Pfam" id="PF04037"/>
    </source>
</evidence>
<evidence type="ECO:0000313" key="4">
    <source>
        <dbReference type="Proteomes" id="UP000282876"/>
    </source>
</evidence>
<dbReference type="GO" id="GO:0005634">
    <property type="term" value="C:nucleus"/>
    <property type="evidence" value="ECO:0007669"/>
    <property type="project" value="InterPro"/>
</dbReference>
<reference evidence="3 4" key="1">
    <citation type="submission" date="2018-10" db="EMBL/GenBank/DDBJ databases">
        <title>Draft genome sequence of the microsporidian Tubulinosema ratisbonensis.</title>
        <authorList>
            <person name="Polonais V."/>
            <person name="Peyretaillade E."/>
            <person name="Niehus S."/>
            <person name="Wawrzyniak I."/>
            <person name="Franchet A."/>
            <person name="Gaspin C."/>
            <person name="Reichstadt M."/>
            <person name="Belser C."/>
            <person name="Labadie K."/>
            <person name="Delbac F."/>
            <person name="Ferrandon D."/>
        </authorList>
    </citation>
    <scope>NUCLEOTIDE SEQUENCE [LARGE SCALE GENOMIC DNA]</scope>
    <source>
        <strain evidence="3 4">Franzen</strain>
    </source>
</reference>
<comment type="caution">
    <text evidence="3">The sequence shown here is derived from an EMBL/GenBank/DDBJ whole genome shotgun (WGS) entry which is preliminary data.</text>
</comment>
<dbReference type="EMBL" id="RCSS01000843">
    <property type="protein sequence ID" value="RVD90573.1"/>
    <property type="molecule type" value="Genomic_DNA"/>
</dbReference>
<protein>
    <submittedName>
        <fullName evidence="3">Splicing factor 3B subunit 2</fullName>
    </submittedName>
</protein>
<dbReference type="VEuPathDB" id="MicrosporidiaDB:TUBRATIS_30140"/>
<keyword evidence="4" id="KW-1185">Reference proteome</keyword>
<dbReference type="STRING" id="291195.A0A437AHC9"/>
<dbReference type="PANTHER" id="PTHR12785:SF6">
    <property type="entry name" value="SPLICING FACTOR 3B SUBUNIT 2"/>
    <property type="match status" value="1"/>
</dbReference>
<dbReference type="PANTHER" id="PTHR12785">
    <property type="entry name" value="SPLICING FACTOR 3B"/>
    <property type="match status" value="1"/>
</dbReference>
<feature type="domain" description="DUF382" evidence="1">
    <location>
        <begin position="31"/>
        <end position="87"/>
    </location>
</feature>
<dbReference type="Pfam" id="PF04046">
    <property type="entry name" value="PSP"/>
    <property type="match status" value="1"/>
</dbReference>
<dbReference type="Pfam" id="PF04037">
    <property type="entry name" value="DUF382"/>
    <property type="match status" value="1"/>
</dbReference>
<evidence type="ECO:0000259" key="2">
    <source>
        <dbReference type="Pfam" id="PF04046"/>
    </source>
</evidence>
<dbReference type="InterPro" id="IPR006568">
    <property type="entry name" value="PSP_pro-rich"/>
</dbReference>